<gene>
    <name evidence="1" type="ORF">FYJ34_03250</name>
</gene>
<name>A0A6N7US11_9FIRM</name>
<dbReference type="RefSeq" id="WP_154476219.1">
    <property type="nucleotide sequence ID" value="NZ_VULY01000018.1"/>
</dbReference>
<evidence type="ECO:0000313" key="2">
    <source>
        <dbReference type="Proteomes" id="UP000434409"/>
    </source>
</evidence>
<proteinExistence type="predicted"/>
<dbReference type="EMBL" id="VULY01000018">
    <property type="protein sequence ID" value="MSR93308.1"/>
    <property type="molecule type" value="Genomic_DNA"/>
</dbReference>
<sequence>MYDKKTKLNVVLNAEANRLLKNSQNSRCMYKGCCNKPIDSHCFQKAMLEKNLSDEEGMVYCWTIKGVSQGIRKGEESFFVKEHINKAGVFKGFCEENHDAKLFKLIEVKDFVEKASLEEYSFLYAYRNLCHLLWEEKTILTINNDIFEKQYNNLVINDIKPFTKDKLNKMSEVLSVDFDFKKHENLKGIFEKFIVDDGTVKPEFINDFKIFILPIDRKLLFASIACKELCGSKYPISLGIIPEFYNKPSIFYIIAHKEDSDIFNILVECSQYSGFFIQNIVMKCTSNTIIHPNLYKKLCSNDEIENLYNFISSFEYQDFAQDFGFNFFDI</sequence>
<evidence type="ECO:0000313" key="1">
    <source>
        <dbReference type="EMBL" id="MSR93308.1"/>
    </source>
</evidence>
<protein>
    <submittedName>
        <fullName evidence="1">Uncharacterized protein</fullName>
    </submittedName>
</protein>
<accession>A0A6N7US11</accession>
<reference evidence="1 2" key="1">
    <citation type="submission" date="2019-08" db="EMBL/GenBank/DDBJ databases">
        <title>In-depth cultivation of the pig gut microbiome towards novel bacterial diversity and tailored functional studies.</title>
        <authorList>
            <person name="Wylensek D."/>
            <person name="Hitch T.C.A."/>
            <person name="Clavel T."/>
        </authorList>
    </citation>
    <scope>NUCLEOTIDE SEQUENCE [LARGE SCALE GENOMIC DNA]</scope>
    <source>
        <strain evidence="1 2">68-1-5</strain>
    </source>
</reference>
<dbReference type="Proteomes" id="UP000434409">
    <property type="component" value="Unassembled WGS sequence"/>
</dbReference>
<keyword evidence="2" id="KW-1185">Reference proteome</keyword>
<organism evidence="1 2">
    <name type="scientific">Suipraeoptans intestinalis</name>
    <dbReference type="NCBI Taxonomy" id="2606628"/>
    <lineage>
        <taxon>Bacteria</taxon>
        <taxon>Bacillati</taxon>
        <taxon>Bacillota</taxon>
        <taxon>Clostridia</taxon>
        <taxon>Lachnospirales</taxon>
        <taxon>Lachnospiraceae</taxon>
        <taxon>Suipraeoptans</taxon>
    </lineage>
</organism>
<dbReference type="AlphaFoldDB" id="A0A6N7US11"/>
<comment type="caution">
    <text evidence="1">The sequence shown here is derived from an EMBL/GenBank/DDBJ whole genome shotgun (WGS) entry which is preliminary data.</text>
</comment>